<evidence type="ECO:0000313" key="2">
    <source>
        <dbReference type="Proteomes" id="UP000267464"/>
    </source>
</evidence>
<dbReference type="Gene3D" id="3.40.50.1000">
    <property type="entry name" value="HAD superfamily/HAD-like"/>
    <property type="match status" value="1"/>
</dbReference>
<proteinExistence type="predicted"/>
<gene>
    <name evidence="1" type="ORF">DZC73_04950</name>
</gene>
<dbReference type="NCBIfam" id="TIGR01509">
    <property type="entry name" value="HAD-SF-IA-v3"/>
    <property type="match status" value="1"/>
</dbReference>
<dbReference type="PRINTS" id="PR00413">
    <property type="entry name" value="HADHALOGNASE"/>
</dbReference>
<dbReference type="InterPro" id="IPR036412">
    <property type="entry name" value="HAD-like_sf"/>
</dbReference>
<organism evidence="1 2">
    <name type="scientific">Piscinibacter terrae</name>
    <dbReference type="NCBI Taxonomy" id="2496871"/>
    <lineage>
        <taxon>Bacteria</taxon>
        <taxon>Pseudomonadati</taxon>
        <taxon>Pseudomonadota</taxon>
        <taxon>Betaproteobacteria</taxon>
        <taxon>Burkholderiales</taxon>
        <taxon>Sphaerotilaceae</taxon>
        <taxon>Piscinibacter</taxon>
    </lineage>
</organism>
<protein>
    <submittedName>
        <fullName evidence="1">HAD family phosphatase</fullName>
    </submittedName>
</protein>
<sequence length="185" mass="20816">MPRLLPLHARNEETTAALVAEFFQGYSGDWGEFDRGTVDAFRVANRIAFRTQLDLADVQRVIDAIPSELHPMPASVALLRRLKAQGHRLFFLSNMPIPYAEHLERTQPLKEWFEDGLFSSRIQMVKPEPAIFHRAAQAFGIAPGESVFIDDFALNVKAAKALGWDAIHFLSSEQCEADLVKRGLI</sequence>
<accession>A0A3N7K1L0</accession>
<dbReference type="OrthoDB" id="9797415at2"/>
<dbReference type="CDD" id="cd02603">
    <property type="entry name" value="HAD_sEH-N_like"/>
    <property type="match status" value="1"/>
</dbReference>
<keyword evidence="2" id="KW-1185">Reference proteome</keyword>
<dbReference type="PANTHER" id="PTHR43611">
    <property type="entry name" value="ALPHA-D-GLUCOSE 1-PHOSPHATE PHOSPHATASE"/>
    <property type="match status" value="1"/>
</dbReference>
<dbReference type="Proteomes" id="UP000267464">
    <property type="component" value="Unassembled WGS sequence"/>
</dbReference>
<name>A0A3N7K1L0_9BURK</name>
<dbReference type="AlphaFoldDB" id="A0A3N7K1L0"/>
<dbReference type="PANTHER" id="PTHR43611:SF3">
    <property type="entry name" value="FLAVIN MONONUCLEOTIDE HYDROLASE 1, CHLOROPLATIC"/>
    <property type="match status" value="1"/>
</dbReference>
<reference evidence="1 2" key="1">
    <citation type="submission" date="2018-08" db="EMBL/GenBank/DDBJ databases">
        <authorList>
            <person name="Khan S.A."/>
            <person name="Jeon C.O."/>
            <person name="Chun B.H."/>
            <person name="Jeong S.E."/>
        </authorList>
    </citation>
    <scope>NUCLEOTIDE SEQUENCE [LARGE SCALE GENOMIC DNA]</scope>
    <source>
        <strain evidence="1 2">S-16</strain>
    </source>
</reference>
<dbReference type="SUPFAM" id="SSF56784">
    <property type="entry name" value="HAD-like"/>
    <property type="match status" value="1"/>
</dbReference>
<dbReference type="InterPro" id="IPR006439">
    <property type="entry name" value="HAD-SF_hydro_IA"/>
</dbReference>
<reference evidence="1 2" key="2">
    <citation type="submission" date="2018-12" db="EMBL/GenBank/DDBJ databases">
        <title>Rhizobacter gummiphilus sp. nov., a rubber-degrading bacterium isolated from the soil of a botanical garden in Japan.</title>
        <authorList>
            <person name="Shunsuke S.S."/>
        </authorList>
    </citation>
    <scope>NUCLEOTIDE SEQUENCE [LARGE SCALE GENOMIC DNA]</scope>
    <source>
        <strain evidence="1 2">S-16</strain>
    </source>
</reference>
<dbReference type="EMBL" id="QUSW01000001">
    <property type="protein sequence ID" value="RQP26859.1"/>
    <property type="molecule type" value="Genomic_DNA"/>
</dbReference>
<comment type="caution">
    <text evidence="1">The sequence shown here is derived from an EMBL/GenBank/DDBJ whole genome shotgun (WGS) entry which is preliminary data.</text>
</comment>
<evidence type="ECO:0000313" key="1">
    <source>
        <dbReference type="EMBL" id="RQP26859.1"/>
    </source>
</evidence>
<dbReference type="InterPro" id="IPR023214">
    <property type="entry name" value="HAD_sf"/>
</dbReference>
<dbReference type="Pfam" id="PF00702">
    <property type="entry name" value="Hydrolase"/>
    <property type="match status" value="1"/>
</dbReference>